<organism evidence="1 2">
    <name type="scientific">Pseudonocardia acidicola</name>
    <dbReference type="NCBI Taxonomy" id="2724939"/>
    <lineage>
        <taxon>Bacteria</taxon>
        <taxon>Bacillati</taxon>
        <taxon>Actinomycetota</taxon>
        <taxon>Actinomycetes</taxon>
        <taxon>Pseudonocardiales</taxon>
        <taxon>Pseudonocardiaceae</taxon>
        <taxon>Pseudonocardia</taxon>
    </lineage>
</organism>
<evidence type="ECO:0000313" key="1">
    <source>
        <dbReference type="EMBL" id="NMH99420.1"/>
    </source>
</evidence>
<evidence type="ECO:0000313" key="2">
    <source>
        <dbReference type="Proteomes" id="UP000820669"/>
    </source>
</evidence>
<reference evidence="1 2" key="1">
    <citation type="submission" date="2020-04" db="EMBL/GenBank/DDBJ databases">
        <authorList>
            <person name="Klaysubun C."/>
            <person name="Duangmal K."/>
            <person name="Lipun K."/>
        </authorList>
    </citation>
    <scope>NUCLEOTIDE SEQUENCE [LARGE SCALE GENOMIC DNA]</scope>
    <source>
        <strain evidence="1 2">K10HN5</strain>
    </source>
</reference>
<accession>A0ABX1SE82</accession>
<sequence>MSLTADARPFSDIASRIHRRHTVVTSGGMDGVMRVAAVLQSCGRPVRDFSVDVREGVIYSSLSCTISMTADEAQAFADRLRSIPSVVSVDPC</sequence>
<name>A0ABX1SE82_9PSEU</name>
<gene>
    <name evidence="1" type="ORF">HF526_19185</name>
</gene>
<keyword evidence="2" id="KW-1185">Reference proteome</keyword>
<evidence type="ECO:0008006" key="3">
    <source>
        <dbReference type="Google" id="ProtNLM"/>
    </source>
</evidence>
<dbReference type="EMBL" id="JAAXLA010000036">
    <property type="protein sequence ID" value="NMH99420.1"/>
    <property type="molecule type" value="Genomic_DNA"/>
</dbReference>
<comment type="caution">
    <text evidence="1">The sequence shown here is derived from an EMBL/GenBank/DDBJ whole genome shotgun (WGS) entry which is preliminary data.</text>
</comment>
<protein>
    <recommendedName>
        <fullName evidence="3">ACT domain-containing protein</fullName>
    </recommendedName>
</protein>
<dbReference type="RefSeq" id="WP_169382909.1">
    <property type="nucleotide sequence ID" value="NZ_JAAXLA010000036.1"/>
</dbReference>
<proteinExistence type="predicted"/>
<dbReference type="Proteomes" id="UP000820669">
    <property type="component" value="Unassembled WGS sequence"/>
</dbReference>